<evidence type="ECO:0000313" key="1">
    <source>
        <dbReference type="EMBL" id="UPK90945.1"/>
    </source>
</evidence>
<reference evidence="1" key="1">
    <citation type="submission" date="2021-11" db="EMBL/GenBank/DDBJ databases">
        <title>Fusarium solani-melongenae Genome sequencing and assembly.</title>
        <authorList>
            <person name="Xie S."/>
            <person name="Huang L."/>
            <person name="Zhang X."/>
        </authorList>
    </citation>
    <scope>NUCLEOTIDE SEQUENCE</scope>
    <source>
        <strain evidence="1">CRI 24-3</strain>
    </source>
</reference>
<dbReference type="Proteomes" id="UP000830768">
    <property type="component" value="Chromosome 2"/>
</dbReference>
<sequence length="211" mass="23080">MHAEMSGIQRVLNLSSNTEAQAAYDDWAENYDNDMLGESEDYVAPEIASEYFKRFLGSRPIEHARILDAGCGTGLVGASLAKKGAKHIDGIDLSPGMLQVAERSGAYETLSVANLSQRLDIPDQTYDVVVCVGTMTQGHVGPEAFDEFARIVKPGGFIISTVRDNFWKMNGYEDKVKSLDKAEKLKLVSAELEDYRRGAGVQAVMVVLQAQ</sequence>
<name>A0ACD3YPT7_FUSSC</name>
<evidence type="ECO:0000313" key="2">
    <source>
        <dbReference type="Proteomes" id="UP000830768"/>
    </source>
</evidence>
<protein>
    <submittedName>
        <fullName evidence="1">Uncharacterized protein</fullName>
    </submittedName>
</protein>
<keyword evidence="2" id="KW-1185">Reference proteome</keyword>
<dbReference type="EMBL" id="CP090031">
    <property type="protein sequence ID" value="UPK90945.1"/>
    <property type="molecule type" value="Genomic_DNA"/>
</dbReference>
<proteinExistence type="predicted"/>
<organism evidence="1 2">
    <name type="scientific">Fusarium solani subsp. cucurbitae</name>
    <name type="common">Neocosmosporum cucurbitae</name>
    <dbReference type="NCBI Taxonomy" id="2747967"/>
    <lineage>
        <taxon>Eukaryota</taxon>
        <taxon>Fungi</taxon>
        <taxon>Dikarya</taxon>
        <taxon>Ascomycota</taxon>
        <taxon>Pezizomycotina</taxon>
        <taxon>Sordariomycetes</taxon>
        <taxon>Hypocreomycetidae</taxon>
        <taxon>Hypocreales</taxon>
        <taxon>Nectriaceae</taxon>
        <taxon>Fusarium</taxon>
        <taxon>Fusarium solani species complex</taxon>
    </lineage>
</organism>
<accession>A0ACD3YPT7</accession>
<gene>
    <name evidence="1" type="ORF">LCI18_001880</name>
</gene>